<feature type="transmembrane region" description="Helical" evidence="7">
    <location>
        <begin position="36"/>
        <end position="57"/>
    </location>
</feature>
<keyword evidence="4 7" id="KW-0812">Transmembrane</keyword>
<dbReference type="SUPFAM" id="SSF103473">
    <property type="entry name" value="MFS general substrate transporter"/>
    <property type="match status" value="1"/>
</dbReference>
<comment type="subcellular location">
    <subcellularLocation>
        <location evidence="1">Cell membrane</location>
        <topology evidence="1">Multi-pass membrane protein</topology>
    </subcellularLocation>
</comment>
<evidence type="ECO:0000313" key="9">
    <source>
        <dbReference type="EMBL" id="MFD0870341.1"/>
    </source>
</evidence>
<feature type="transmembrane region" description="Helical" evidence="7">
    <location>
        <begin position="101"/>
        <end position="122"/>
    </location>
</feature>
<proteinExistence type="predicted"/>
<evidence type="ECO:0000256" key="7">
    <source>
        <dbReference type="SAM" id="Phobius"/>
    </source>
</evidence>
<feature type="transmembrane region" description="Helical" evidence="7">
    <location>
        <begin position="293"/>
        <end position="316"/>
    </location>
</feature>
<feature type="transmembrane region" description="Helical" evidence="7">
    <location>
        <begin position="358"/>
        <end position="378"/>
    </location>
</feature>
<protein>
    <submittedName>
        <fullName evidence="9">MFS transporter</fullName>
    </submittedName>
</protein>
<comment type="caution">
    <text evidence="9">The sequence shown here is derived from an EMBL/GenBank/DDBJ whole genome shotgun (WGS) entry which is preliminary data.</text>
</comment>
<keyword evidence="10" id="KW-1185">Reference proteome</keyword>
<sequence length="396" mass="43253">MIAIPKAGRSILTLAVVLFCTEFVRSAFLFSFLPNYAVRSLGHSVAIVGLAVSVHYIADTVVKGLAGYLLDRFPLRWLLPATFVIMLSGFLIFFYSTHVWLLIAGSALLGIGASPVWLICLGQVKENQRAEQMGTIYTIWMASLGLGPILVNFTLDQGYAASFFLFILLLAAGFVCSLWTMKRNRAPMERADVSLHQLWSRLARLKWLLPGMILQMMAAGLLLPILPSFVSEHLGMSQAEYSFMLLLGGAGAILFLIPMGKLADRWGHKRMLGIGFLSLTVILYLVVGSRSVYLTMLLALLLGLAYSAVLPAWNAVLSYAVPKEQKGMGWGILSGIEGIGIMIGPAIGGWVASRYAGTTTVMLSAGMLMIIAIFYLLLPESKLISSHENKQNKNKN</sequence>
<feature type="transmembrane region" description="Helical" evidence="7">
    <location>
        <begin position="77"/>
        <end position="95"/>
    </location>
</feature>
<dbReference type="RefSeq" id="WP_379288961.1">
    <property type="nucleotide sequence ID" value="NZ_JBHTIU010000043.1"/>
</dbReference>
<dbReference type="Pfam" id="PF07690">
    <property type="entry name" value="MFS_1"/>
    <property type="match status" value="2"/>
</dbReference>
<dbReference type="PRINTS" id="PR01035">
    <property type="entry name" value="TCRTETA"/>
</dbReference>
<keyword evidence="3" id="KW-1003">Cell membrane</keyword>
<dbReference type="Proteomes" id="UP001597120">
    <property type="component" value="Unassembled WGS sequence"/>
</dbReference>
<dbReference type="Gene3D" id="1.20.1250.20">
    <property type="entry name" value="MFS general substrate transporter like domains"/>
    <property type="match status" value="2"/>
</dbReference>
<gene>
    <name evidence="9" type="ORF">ACFQ03_14365</name>
</gene>
<feature type="domain" description="Major facilitator superfamily (MFS) profile" evidence="8">
    <location>
        <begin position="10"/>
        <end position="382"/>
    </location>
</feature>
<evidence type="ECO:0000259" key="8">
    <source>
        <dbReference type="PROSITE" id="PS50850"/>
    </source>
</evidence>
<feature type="transmembrane region" description="Helical" evidence="7">
    <location>
        <begin position="328"/>
        <end position="352"/>
    </location>
</feature>
<feature type="transmembrane region" description="Helical" evidence="7">
    <location>
        <begin position="159"/>
        <end position="180"/>
    </location>
</feature>
<dbReference type="InterPro" id="IPR001958">
    <property type="entry name" value="Tet-R_TetA/multi-R_MdtG-like"/>
</dbReference>
<evidence type="ECO:0000313" key="10">
    <source>
        <dbReference type="Proteomes" id="UP001597120"/>
    </source>
</evidence>
<name>A0ABW3DBJ7_9BACL</name>
<evidence type="ECO:0000256" key="2">
    <source>
        <dbReference type="ARBA" id="ARBA00022448"/>
    </source>
</evidence>
<dbReference type="InterPro" id="IPR011701">
    <property type="entry name" value="MFS"/>
</dbReference>
<dbReference type="InterPro" id="IPR020846">
    <property type="entry name" value="MFS_dom"/>
</dbReference>
<dbReference type="CDD" id="cd17325">
    <property type="entry name" value="MFS_MdtG_SLC18_like"/>
    <property type="match status" value="1"/>
</dbReference>
<evidence type="ECO:0000256" key="5">
    <source>
        <dbReference type="ARBA" id="ARBA00022989"/>
    </source>
</evidence>
<dbReference type="PANTHER" id="PTHR23517">
    <property type="entry name" value="RESISTANCE PROTEIN MDTM, PUTATIVE-RELATED-RELATED"/>
    <property type="match status" value="1"/>
</dbReference>
<dbReference type="PROSITE" id="PS50850">
    <property type="entry name" value="MFS"/>
    <property type="match status" value="1"/>
</dbReference>
<keyword evidence="5 7" id="KW-1133">Transmembrane helix</keyword>
<evidence type="ECO:0000256" key="4">
    <source>
        <dbReference type="ARBA" id="ARBA00022692"/>
    </source>
</evidence>
<dbReference type="EMBL" id="JBHTIU010000043">
    <property type="protein sequence ID" value="MFD0870341.1"/>
    <property type="molecule type" value="Genomic_DNA"/>
</dbReference>
<organism evidence="9 10">
    <name type="scientific">Paenibacillus residui</name>
    <dbReference type="NCBI Taxonomy" id="629724"/>
    <lineage>
        <taxon>Bacteria</taxon>
        <taxon>Bacillati</taxon>
        <taxon>Bacillota</taxon>
        <taxon>Bacilli</taxon>
        <taxon>Bacillales</taxon>
        <taxon>Paenibacillaceae</taxon>
        <taxon>Paenibacillus</taxon>
    </lineage>
</organism>
<feature type="transmembrane region" description="Helical" evidence="7">
    <location>
        <begin position="241"/>
        <end position="259"/>
    </location>
</feature>
<keyword evidence="6 7" id="KW-0472">Membrane</keyword>
<accession>A0ABW3DBJ7</accession>
<reference evidence="10" key="1">
    <citation type="journal article" date="2019" name="Int. J. Syst. Evol. Microbiol.">
        <title>The Global Catalogue of Microorganisms (GCM) 10K type strain sequencing project: providing services to taxonomists for standard genome sequencing and annotation.</title>
        <authorList>
            <consortium name="The Broad Institute Genomics Platform"/>
            <consortium name="The Broad Institute Genome Sequencing Center for Infectious Disease"/>
            <person name="Wu L."/>
            <person name="Ma J."/>
        </authorList>
    </citation>
    <scope>NUCLEOTIDE SEQUENCE [LARGE SCALE GENOMIC DNA]</scope>
    <source>
        <strain evidence="10">CCUG 57263</strain>
    </source>
</reference>
<evidence type="ECO:0000256" key="1">
    <source>
        <dbReference type="ARBA" id="ARBA00004651"/>
    </source>
</evidence>
<evidence type="ECO:0000256" key="3">
    <source>
        <dbReference type="ARBA" id="ARBA00022475"/>
    </source>
</evidence>
<evidence type="ECO:0000256" key="6">
    <source>
        <dbReference type="ARBA" id="ARBA00023136"/>
    </source>
</evidence>
<feature type="transmembrane region" description="Helical" evidence="7">
    <location>
        <begin position="207"/>
        <end position="229"/>
    </location>
</feature>
<dbReference type="PANTHER" id="PTHR23517:SF3">
    <property type="entry name" value="INTEGRAL MEMBRANE TRANSPORT PROTEIN"/>
    <property type="match status" value="1"/>
</dbReference>
<feature type="transmembrane region" description="Helical" evidence="7">
    <location>
        <begin position="271"/>
        <end position="287"/>
    </location>
</feature>
<feature type="transmembrane region" description="Helical" evidence="7">
    <location>
        <begin position="134"/>
        <end position="153"/>
    </location>
</feature>
<keyword evidence="2" id="KW-0813">Transport</keyword>
<dbReference type="InterPro" id="IPR036259">
    <property type="entry name" value="MFS_trans_sf"/>
</dbReference>
<dbReference type="InterPro" id="IPR050171">
    <property type="entry name" value="MFS_Transporters"/>
</dbReference>